<protein>
    <submittedName>
        <fullName evidence="1">Uncharacterized protein</fullName>
    </submittedName>
</protein>
<comment type="caution">
    <text evidence="1">The sequence shown here is derived from an EMBL/GenBank/DDBJ whole genome shotgun (WGS) entry which is preliminary data.</text>
</comment>
<gene>
    <name evidence="1" type="ORF">LCGC14_2078390</name>
</gene>
<name>A0A0F9GUQ1_9ZZZZ</name>
<proteinExistence type="predicted"/>
<reference evidence="1" key="1">
    <citation type="journal article" date="2015" name="Nature">
        <title>Complex archaea that bridge the gap between prokaryotes and eukaryotes.</title>
        <authorList>
            <person name="Spang A."/>
            <person name="Saw J.H."/>
            <person name="Jorgensen S.L."/>
            <person name="Zaremba-Niedzwiedzka K."/>
            <person name="Martijn J."/>
            <person name="Lind A.E."/>
            <person name="van Eijk R."/>
            <person name="Schleper C."/>
            <person name="Guy L."/>
            <person name="Ettema T.J."/>
        </authorList>
    </citation>
    <scope>NUCLEOTIDE SEQUENCE</scope>
</reference>
<dbReference type="EMBL" id="LAZR01025072">
    <property type="protein sequence ID" value="KKL73090.1"/>
    <property type="molecule type" value="Genomic_DNA"/>
</dbReference>
<evidence type="ECO:0000313" key="1">
    <source>
        <dbReference type="EMBL" id="KKL73090.1"/>
    </source>
</evidence>
<dbReference type="AlphaFoldDB" id="A0A0F9GUQ1"/>
<accession>A0A0F9GUQ1</accession>
<organism evidence="1">
    <name type="scientific">marine sediment metagenome</name>
    <dbReference type="NCBI Taxonomy" id="412755"/>
    <lineage>
        <taxon>unclassified sequences</taxon>
        <taxon>metagenomes</taxon>
        <taxon>ecological metagenomes</taxon>
    </lineage>
</organism>
<sequence length="67" mass="7491">MKCHKCQQDFNAAVSNCGTGTTWSLYKCLHCSQLYAQPLMKSGLPREVHSDKTIIILPFEDTGSPIF</sequence>